<comment type="caution">
    <text evidence="1">The sequence shown here is derived from an EMBL/GenBank/DDBJ whole genome shotgun (WGS) entry which is preliminary data.</text>
</comment>
<dbReference type="EMBL" id="NOIH01000003">
    <property type="protein sequence ID" value="OYD55007.1"/>
    <property type="molecule type" value="Genomic_DNA"/>
</dbReference>
<dbReference type="AlphaFoldDB" id="A0A235F2B9"/>
<protein>
    <submittedName>
        <fullName evidence="1">Uncharacterized protein</fullName>
    </submittedName>
</protein>
<keyword evidence="2" id="KW-1185">Reference proteome</keyword>
<gene>
    <name evidence="1" type="ORF">CGK74_02005</name>
</gene>
<name>A0A235F2B9_9RHOO</name>
<accession>A0A235F2B9</accession>
<organism evidence="1 2">
    <name type="scientific">Thauera propionica</name>
    <dbReference type="NCBI Taxonomy" id="2019431"/>
    <lineage>
        <taxon>Bacteria</taxon>
        <taxon>Pseudomonadati</taxon>
        <taxon>Pseudomonadota</taxon>
        <taxon>Betaproteobacteria</taxon>
        <taxon>Rhodocyclales</taxon>
        <taxon>Zoogloeaceae</taxon>
        <taxon>Thauera</taxon>
    </lineage>
</organism>
<dbReference type="Proteomes" id="UP000215181">
    <property type="component" value="Unassembled WGS sequence"/>
</dbReference>
<sequence>MSRRQFLRIDSLGLEIWQTNGHDHRCVERLSPPQIADFARWLVARPRGARIRILIDVGEEAYETEVLPRVRGADRRALIARRLAQWFPQPLWARADALPDRPREHGGATERVLFSGLTRPERIEPWIDALRSADVRIECIIPASALLAACSGLADGLLVSFSQAGMRLTLVEEGRARLSRLVEDYPATTAGQNTDWLSEIARTVRYASTVVGGTVQPVVGILAAAAALPSTCTLSSAAEHGLELHWLDPASFGIFTGEGKGLDCSHLLLHWLNKASPRLGWQTPASPGRMSRPQRLFVGVSASICVAGMAAAALNWQDAARLTQEHAAQEAALSAKRELLASIDASIPPLPATPDLIRSSAEQFEQATRLRAPTQALFEHVSRALEEGPAARLHSLAWELEAPGVAITLTLTQATRQDIEAIARRLEHLGPVAVEPSRPDGRSVISVRTALDRLGSERP</sequence>
<proteinExistence type="predicted"/>
<evidence type="ECO:0000313" key="2">
    <source>
        <dbReference type="Proteomes" id="UP000215181"/>
    </source>
</evidence>
<dbReference type="RefSeq" id="WP_094266857.1">
    <property type="nucleotide sequence ID" value="NZ_NOIH01000003.1"/>
</dbReference>
<reference evidence="1 2" key="1">
    <citation type="submission" date="2017-07" db="EMBL/GenBank/DDBJ databases">
        <title>Thauera sp. KNDSS-Mac4 genome sequence and assembly.</title>
        <authorList>
            <person name="Mayilraj S."/>
        </authorList>
    </citation>
    <scope>NUCLEOTIDE SEQUENCE [LARGE SCALE GENOMIC DNA]</scope>
    <source>
        <strain evidence="1 2">KNDSS-Mac4</strain>
    </source>
</reference>
<evidence type="ECO:0000313" key="1">
    <source>
        <dbReference type="EMBL" id="OYD55007.1"/>
    </source>
</evidence>
<dbReference type="OrthoDB" id="8526168at2"/>